<reference evidence="2" key="1">
    <citation type="submission" date="2016-11" db="UniProtKB">
        <authorList>
            <consortium name="WormBaseParasite"/>
        </authorList>
    </citation>
    <scope>IDENTIFICATION</scope>
</reference>
<organism evidence="1 2">
    <name type="scientific">Steinernema glaseri</name>
    <dbReference type="NCBI Taxonomy" id="37863"/>
    <lineage>
        <taxon>Eukaryota</taxon>
        <taxon>Metazoa</taxon>
        <taxon>Ecdysozoa</taxon>
        <taxon>Nematoda</taxon>
        <taxon>Chromadorea</taxon>
        <taxon>Rhabditida</taxon>
        <taxon>Tylenchina</taxon>
        <taxon>Panagrolaimomorpha</taxon>
        <taxon>Strongyloidoidea</taxon>
        <taxon>Steinernematidae</taxon>
        <taxon>Steinernema</taxon>
    </lineage>
</organism>
<sequence>MFSTLISKEQLMSRKVDEISLSLEHSSFLVITKGLVVPNGYKTLWIILQMKVCKKREKFICCFDSNATEFRAALEAPFKVKKFV</sequence>
<proteinExistence type="predicted"/>
<dbReference type="WBParaSite" id="L893_g16210.t1">
    <property type="protein sequence ID" value="L893_g16210.t1"/>
    <property type="gene ID" value="L893_g16210"/>
</dbReference>
<dbReference type="AlphaFoldDB" id="A0A1I7YGV6"/>
<protein>
    <submittedName>
        <fullName evidence="2">STAS domain-containing protein</fullName>
    </submittedName>
</protein>
<keyword evidence="1" id="KW-1185">Reference proteome</keyword>
<accession>A0A1I7YGV6</accession>
<evidence type="ECO:0000313" key="1">
    <source>
        <dbReference type="Proteomes" id="UP000095287"/>
    </source>
</evidence>
<evidence type="ECO:0000313" key="2">
    <source>
        <dbReference type="WBParaSite" id="L893_g16210.t1"/>
    </source>
</evidence>
<dbReference type="Proteomes" id="UP000095287">
    <property type="component" value="Unplaced"/>
</dbReference>
<name>A0A1I7YGV6_9BILA</name>